<accession>A0A1B0D8Y3</accession>
<dbReference type="PANTHER" id="PTHR12991">
    <property type="entry name" value="NITROGEN PERMEASE REGULATOR 2/TUMOR SUPPRESSOR CANDIDATE 4"/>
    <property type="match status" value="1"/>
</dbReference>
<evidence type="ECO:0000313" key="3">
    <source>
        <dbReference type="Proteomes" id="UP000092462"/>
    </source>
</evidence>
<protein>
    <recommendedName>
        <fullName evidence="4">Nitrogen permease regulator 2-like protein</fullName>
    </recommendedName>
</protein>
<dbReference type="Proteomes" id="UP000092462">
    <property type="component" value="Unassembled WGS sequence"/>
</dbReference>
<dbReference type="InterPro" id="IPR009348">
    <property type="entry name" value="NPR2-like"/>
</dbReference>
<dbReference type="EMBL" id="AJVK01012836">
    <property type="status" value="NOT_ANNOTATED_CDS"/>
    <property type="molecule type" value="Genomic_DNA"/>
</dbReference>
<dbReference type="VEuPathDB" id="VectorBase:PPAI004095"/>
<dbReference type="GO" id="GO:0005774">
    <property type="term" value="C:vacuolar membrane"/>
    <property type="evidence" value="ECO:0007669"/>
    <property type="project" value="TreeGrafter"/>
</dbReference>
<name>A0A1B0D8Y3_PHLPP</name>
<dbReference type="GO" id="GO:1904262">
    <property type="term" value="P:negative regulation of TORC1 signaling"/>
    <property type="evidence" value="ECO:0007669"/>
    <property type="project" value="TreeGrafter"/>
</dbReference>
<evidence type="ECO:0000313" key="2">
    <source>
        <dbReference type="EnsemblMetazoa" id="PPAI004095-PA"/>
    </source>
</evidence>
<dbReference type="EMBL" id="AJVK01012835">
    <property type="status" value="NOT_ANNOTATED_CDS"/>
    <property type="molecule type" value="Genomic_DNA"/>
</dbReference>
<evidence type="ECO:0000256" key="1">
    <source>
        <dbReference type="ARBA" id="ARBA00008433"/>
    </source>
</evidence>
<sequence length="387" mass="43100">MESHGNAVQCIFLCEFHTIAGPRITIQVPSDYVSKDVFQTVSRYIIPKVQQLQRTFICLNAFHFNVCFVFASTTRTVAFEPVVRKLTEYLIDLELSSKLLSHVADGDLFSCLQNLLTRVRNDINSNGVCLLQEGSTTIPLCVTAPECGEAAAGVVVGPHHAPIILPAFHTYARDQWDLTTLRLLPYITGFNHISRISALADVALDLVRECIRHLVALGVALLVPLFQYSNMYRPTPKLAKLAKCLALQKRCVAQCSKLPARCDVRDVFRMFASMAHGATYGEICVRFNPAALNINDRQMVLFGLVEGLIRTVHRYPVSIRRETLSEEGRSSRPLPRALPSAHTGSHRPTLPFTGFKCTHEICCSAGISSHQLHAILERDQACVVLYR</sequence>
<dbReference type="PANTHER" id="PTHR12991:SF10">
    <property type="entry name" value="GATOR COMPLEX PROTEIN NPRL2"/>
    <property type="match status" value="1"/>
</dbReference>
<evidence type="ECO:0008006" key="4">
    <source>
        <dbReference type="Google" id="ProtNLM"/>
    </source>
</evidence>
<keyword evidence="3" id="KW-1185">Reference proteome</keyword>
<dbReference type="EnsemblMetazoa" id="PPAI004095-RA">
    <property type="protein sequence ID" value="PPAI004095-PA"/>
    <property type="gene ID" value="PPAI004095"/>
</dbReference>
<dbReference type="Pfam" id="PF06218">
    <property type="entry name" value="NPR2"/>
    <property type="match status" value="1"/>
</dbReference>
<dbReference type="GO" id="GO:0010508">
    <property type="term" value="P:positive regulation of autophagy"/>
    <property type="evidence" value="ECO:0007669"/>
    <property type="project" value="TreeGrafter"/>
</dbReference>
<proteinExistence type="inferred from homology"/>
<dbReference type="GO" id="GO:1990130">
    <property type="term" value="C:GATOR1 complex"/>
    <property type="evidence" value="ECO:0007669"/>
    <property type="project" value="TreeGrafter"/>
</dbReference>
<reference evidence="2" key="1">
    <citation type="submission" date="2022-08" db="UniProtKB">
        <authorList>
            <consortium name="EnsemblMetazoa"/>
        </authorList>
    </citation>
    <scope>IDENTIFICATION</scope>
    <source>
        <strain evidence="2">Israel</strain>
    </source>
</reference>
<dbReference type="AlphaFoldDB" id="A0A1B0D8Y3"/>
<dbReference type="GO" id="GO:0034198">
    <property type="term" value="P:cellular response to amino acid starvation"/>
    <property type="evidence" value="ECO:0007669"/>
    <property type="project" value="TreeGrafter"/>
</dbReference>
<dbReference type="VEuPathDB" id="VectorBase:PPAPM1_000909"/>
<comment type="similarity">
    <text evidence="1">Belongs to the NPR2 family.</text>
</comment>
<organism evidence="2 3">
    <name type="scientific">Phlebotomus papatasi</name>
    <name type="common">Sandfly</name>
    <dbReference type="NCBI Taxonomy" id="29031"/>
    <lineage>
        <taxon>Eukaryota</taxon>
        <taxon>Metazoa</taxon>
        <taxon>Ecdysozoa</taxon>
        <taxon>Arthropoda</taxon>
        <taxon>Hexapoda</taxon>
        <taxon>Insecta</taxon>
        <taxon>Pterygota</taxon>
        <taxon>Neoptera</taxon>
        <taxon>Endopterygota</taxon>
        <taxon>Diptera</taxon>
        <taxon>Nematocera</taxon>
        <taxon>Psychodoidea</taxon>
        <taxon>Psychodidae</taxon>
        <taxon>Phlebotomus</taxon>
        <taxon>Phlebotomus</taxon>
    </lineage>
</organism>
<dbReference type="EMBL" id="AJVK01012837">
    <property type="status" value="NOT_ANNOTATED_CDS"/>
    <property type="molecule type" value="Genomic_DNA"/>
</dbReference>
<dbReference type="GO" id="GO:0005096">
    <property type="term" value="F:GTPase activator activity"/>
    <property type="evidence" value="ECO:0007669"/>
    <property type="project" value="TreeGrafter"/>
</dbReference>